<gene>
    <name evidence="1" type="ORF">E2C01_048488</name>
</gene>
<dbReference type="Proteomes" id="UP000324222">
    <property type="component" value="Unassembled WGS sequence"/>
</dbReference>
<accession>A0A5B7GB18</accession>
<dbReference type="AlphaFoldDB" id="A0A5B7GB18"/>
<sequence length="106" mass="11778">MPGPSPTDHALATTHPITPLHVIQLLVPSRPYNFNKCYNCPSSALPHRFSFFAFILSSVMQMSRLLTPLFSFVPPGIQKLVAGHTMQFERREIHESKRGQGNSCGG</sequence>
<proteinExistence type="predicted"/>
<dbReference type="EMBL" id="VSRR010012456">
    <property type="protein sequence ID" value="MPC54567.1"/>
    <property type="molecule type" value="Genomic_DNA"/>
</dbReference>
<protein>
    <submittedName>
        <fullName evidence="1">Uncharacterized protein</fullName>
    </submittedName>
</protein>
<reference evidence="1 2" key="1">
    <citation type="submission" date="2019-05" db="EMBL/GenBank/DDBJ databases">
        <title>Another draft genome of Portunus trituberculatus and its Hox gene families provides insights of decapod evolution.</title>
        <authorList>
            <person name="Jeong J.-H."/>
            <person name="Song I."/>
            <person name="Kim S."/>
            <person name="Choi T."/>
            <person name="Kim D."/>
            <person name="Ryu S."/>
            <person name="Kim W."/>
        </authorList>
    </citation>
    <scope>NUCLEOTIDE SEQUENCE [LARGE SCALE GENOMIC DNA]</scope>
    <source>
        <tissue evidence="1">Muscle</tissue>
    </source>
</reference>
<keyword evidence="2" id="KW-1185">Reference proteome</keyword>
<comment type="caution">
    <text evidence="1">The sequence shown here is derived from an EMBL/GenBank/DDBJ whole genome shotgun (WGS) entry which is preliminary data.</text>
</comment>
<evidence type="ECO:0000313" key="2">
    <source>
        <dbReference type="Proteomes" id="UP000324222"/>
    </source>
</evidence>
<organism evidence="1 2">
    <name type="scientific">Portunus trituberculatus</name>
    <name type="common">Swimming crab</name>
    <name type="synonym">Neptunus trituberculatus</name>
    <dbReference type="NCBI Taxonomy" id="210409"/>
    <lineage>
        <taxon>Eukaryota</taxon>
        <taxon>Metazoa</taxon>
        <taxon>Ecdysozoa</taxon>
        <taxon>Arthropoda</taxon>
        <taxon>Crustacea</taxon>
        <taxon>Multicrustacea</taxon>
        <taxon>Malacostraca</taxon>
        <taxon>Eumalacostraca</taxon>
        <taxon>Eucarida</taxon>
        <taxon>Decapoda</taxon>
        <taxon>Pleocyemata</taxon>
        <taxon>Brachyura</taxon>
        <taxon>Eubrachyura</taxon>
        <taxon>Portunoidea</taxon>
        <taxon>Portunidae</taxon>
        <taxon>Portuninae</taxon>
        <taxon>Portunus</taxon>
    </lineage>
</organism>
<name>A0A5B7GB18_PORTR</name>
<evidence type="ECO:0000313" key="1">
    <source>
        <dbReference type="EMBL" id="MPC54567.1"/>
    </source>
</evidence>